<evidence type="ECO:0000256" key="1">
    <source>
        <dbReference type="ARBA" id="ARBA00000632"/>
    </source>
</evidence>
<dbReference type="STRING" id="111780.Sta7437_1074"/>
<keyword evidence="6 7" id="KW-0326">Glycosidase</keyword>
<dbReference type="GO" id="GO:0042742">
    <property type="term" value="P:defense response to bacterium"/>
    <property type="evidence" value="ECO:0007669"/>
    <property type="project" value="UniProtKB-KW"/>
</dbReference>
<dbReference type="KEGG" id="scs:Sta7437_1074"/>
<feature type="coiled-coil region" evidence="8">
    <location>
        <begin position="398"/>
        <end position="428"/>
    </location>
</feature>
<dbReference type="Gene3D" id="1.10.530.40">
    <property type="match status" value="1"/>
</dbReference>
<dbReference type="PANTHER" id="PTHR38107:SF3">
    <property type="entry name" value="LYSOZYME RRRD-RELATED"/>
    <property type="match status" value="1"/>
</dbReference>
<evidence type="ECO:0000313" key="9">
    <source>
        <dbReference type="EMBL" id="AFZ34651.1"/>
    </source>
</evidence>
<dbReference type="EMBL" id="CP003653">
    <property type="protein sequence ID" value="AFZ34651.1"/>
    <property type="molecule type" value="Genomic_DNA"/>
</dbReference>
<dbReference type="GO" id="GO:0031640">
    <property type="term" value="P:killing of cells of another organism"/>
    <property type="evidence" value="ECO:0007669"/>
    <property type="project" value="UniProtKB-KW"/>
</dbReference>
<accession>K9XRH0</accession>
<dbReference type="GO" id="GO:0003796">
    <property type="term" value="F:lysozyme activity"/>
    <property type="evidence" value="ECO:0007669"/>
    <property type="project" value="UniProtKB-EC"/>
</dbReference>
<dbReference type="InterPro" id="IPR023347">
    <property type="entry name" value="Lysozyme_dom_sf"/>
</dbReference>
<keyword evidence="10" id="KW-1185">Reference proteome</keyword>
<protein>
    <recommendedName>
        <fullName evidence="7">Lysozyme</fullName>
        <ecNumber evidence="7">3.2.1.17</ecNumber>
    </recommendedName>
</protein>
<reference evidence="10" key="1">
    <citation type="journal article" date="2013" name="Proc. Natl. Acad. Sci. U.S.A.">
        <title>Improving the coverage of the cyanobacterial phylum using diversity-driven genome sequencing.</title>
        <authorList>
            <person name="Shih P.M."/>
            <person name="Wu D."/>
            <person name="Latifi A."/>
            <person name="Axen S.D."/>
            <person name="Fewer D.P."/>
            <person name="Talla E."/>
            <person name="Calteau A."/>
            <person name="Cai F."/>
            <person name="Tandeau de Marsac N."/>
            <person name="Rippka R."/>
            <person name="Herdman M."/>
            <person name="Sivonen K."/>
            <person name="Coursin T."/>
            <person name="Laurent T."/>
            <person name="Goodwin L."/>
            <person name="Nolan M."/>
            <person name="Davenport K.W."/>
            <person name="Han C.S."/>
            <person name="Rubin E.M."/>
            <person name="Eisen J.A."/>
            <person name="Woyke T."/>
            <person name="Gugger M."/>
            <person name="Kerfeld C.A."/>
        </authorList>
    </citation>
    <scope>NUCLEOTIDE SEQUENCE [LARGE SCALE GENOMIC DNA]</scope>
    <source>
        <strain evidence="10">ATCC 29371 / PCC 7437</strain>
    </source>
</reference>
<dbReference type="EC" id="3.2.1.17" evidence="7"/>
<dbReference type="PATRIC" id="fig|111780.3.peg.1121"/>
<evidence type="ECO:0000256" key="8">
    <source>
        <dbReference type="SAM" id="Coils"/>
    </source>
</evidence>
<dbReference type="Pfam" id="PF00959">
    <property type="entry name" value="Phage_lysozyme"/>
    <property type="match status" value="1"/>
</dbReference>
<dbReference type="CDD" id="cd22249">
    <property type="entry name" value="UDM1_RNF168_RNF169-like"/>
    <property type="match status" value="1"/>
</dbReference>
<dbReference type="eggNOG" id="COG1474">
    <property type="taxonomic scope" value="Bacteria"/>
</dbReference>
<evidence type="ECO:0000256" key="3">
    <source>
        <dbReference type="ARBA" id="ARBA00022638"/>
    </source>
</evidence>
<evidence type="ECO:0000256" key="5">
    <source>
        <dbReference type="ARBA" id="ARBA00023200"/>
    </source>
</evidence>
<dbReference type="AlphaFoldDB" id="K9XRH0"/>
<organism evidence="9 10">
    <name type="scientific">Stanieria cyanosphaera (strain ATCC 29371 / PCC 7437)</name>
    <dbReference type="NCBI Taxonomy" id="111780"/>
    <lineage>
        <taxon>Bacteria</taxon>
        <taxon>Bacillati</taxon>
        <taxon>Cyanobacteriota</taxon>
        <taxon>Cyanophyceae</taxon>
        <taxon>Pleurocapsales</taxon>
        <taxon>Dermocarpellaceae</taxon>
        <taxon>Stanieria</taxon>
    </lineage>
</organism>
<evidence type="ECO:0000256" key="6">
    <source>
        <dbReference type="ARBA" id="ARBA00023295"/>
    </source>
</evidence>
<sequence length="481" mass="55394">MKDIRQKAIKIISDHFEKLPATLVSSDYDLDTFCRKFLRLPSRPSDDRVYGWLTPIQEFVTYTPDLTTSKAGINFIKLWEGLRLKAYRCPAGKWTIGYGTTKGVKAGQEITQREAESLLRNDLVVFEDATRNLVKVQLSQNQFDALVSFVYNVGEGAFAKSTLLQVLNEGKFTEAANNFDNGASINSSADTFAAIRNSLNERKYHRFYIPSGDPEFPGTFKEGVEQNAIMIWDDIDPSVFTRTPEIYRLFKFGYDRSCSVIQISSEKPGSNLKFDCFCPKVFSSIHPFHVDPSFPEFKRRLLTIPTSKLETITNADSKPLDIVDYDWTGLDVEFKQYWCYQKAGEYLATRRAISRGLRLKSEQKIVCVDLVTTAVTTGLWDSLTFANTKLNSYFDWLKSEQEEEKDSLEKMIQQLVESEEQQAREKKLEESRVYVVRLRGLIETWYETGYLVERPKKKRIRELMRAKGYRVGKTGAWCKKL</sequence>
<evidence type="ECO:0000256" key="2">
    <source>
        <dbReference type="ARBA" id="ARBA00022529"/>
    </source>
</evidence>
<gene>
    <name evidence="9" type="ordered locus">Sta7437_1074</name>
</gene>
<dbReference type="OrthoDB" id="529831at2"/>
<name>K9XRH0_STAC7</name>
<dbReference type="InterPro" id="IPR002196">
    <property type="entry name" value="Glyco_hydro_24"/>
</dbReference>
<dbReference type="HOGENOM" id="CLU_567308_0_0_3"/>
<keyword evidence="8" id="KW-0175">Coiled coil</keyword>
<dbReference type="Proteomes" id="UP000010473">
    <property type="component" value="Chromosome"/>
</dbReference>
<dbReference type="eggNOG" id="COG3772">
    <property type="taxonomic scope" value="Bacteria"/>
</dbReference>
<dbReference type="SUPFAM" id="SSF53955">
    <property type="entry name" value="Lysozyme-like"/>
    <property type="match status" value="1"/>
</dbReference>
<dbReference type="PANTHER" id="PTHR38107">
    <property type="match status" value="1"/>
</dbReference>
<dbReference type="InterPro" id="IPR034690">
    <property type="entry name" value="Endolysin_T4_type"/>
</dbReference>
<evidence type="ECO:0000313" key="10">
    <source>
        <dbReference type="Proteomes" id="UP000010473"/>
    </source>
</evidence>
<dbReference type="InterPro" id="IPR033907">
    <property type="entry name" value="Endolysin_autolysin"/>
</dbReference>
<dbReference type="InterPro" id="IPR051018">
    <property type="entry name" value="Bacteriophage_GH24"/>
</dbReference>
<dbReference type="GO" id="GO:0009253">
    <property type="term" value="P:peptidoglycan catabolic process"/>
    <property type="evidence" value="ECO:0007669"/>
    <property type="project" value="InterPro"/>
</dbReference>
<evidence type="ECO:0000256" key="4">
    <source>
        <dbReference type="ARBA" id="ARBA00022801"/>
    </source>
</evidence>
<dbReference type="GO" id="GO:0016998">
    <property type="term" value="P:cell wall macromolecule catabolic process"/>
    <property type="evidence" value="ECO:0007669"/>
    <property type="project" value="InterPro"/>
</dbReference>
<dbReference type="InterPro" id="IPR023346">
    <property type="entry name" value="Lysozyme-like_dom_sf"/>
</dbReference>
<keyword evidence="2 7" id="KW-0929">Antimicrobial</keyword>
<dbReference type="RefSeq" id="WP_015192324.1">
    <property type="nucleotide sequence ID" value="NC_019748.1"/>
</dbReference>
<evidence type="ECO:0000256" key="7">
    <source>
        <dbReference type="RuleBase" id="RU003788"/>
    </source>
</evidence>
<keyword evidence="3 7" id="KW-0081">Bacteriolytic enzyme</keyword>
<dbReference type="HAMAP" id="MF_04110">
    <property type="entry name" value="ENDOLYSIN_T4"/>
    <property type="match status" value="1"/>
</dbReference>
<comment type="similarity">
    <text evidence="7">Belongs to the glycosyl hydrolase 24 family.</text>
</comment>
<dbReference type="CDD" id="cd00737">
    <property type="entry name" value="lyz_endolysin_autolysin"/>
    <property type="match status" value="1"/>
</dbReference>
<comment type="catalytic activity">
    <reaction evidence="1 7">
        <text>Hydrolysis of (1-&gt;4)-beta-linkages between N-acetylmuramic acid and N-acetyl-D-glucosamine residues in a peptidoglycan and between N-acetyl-D-glucosamine residues in chitodextrins.</text>
        <dbReference type="EC" id="3.2.1.17"/>
    </reaction>
</comment>
<keyword evidence="4 7" id="KW-0378">Hydrolase</keyword>
<keyword evidence="5" id="KW-1035">Host cytoplasm</keyword>
<proteinExistence type="inferred from homology"/>